<comment type="caution">
    <text evidence="4">The sequence shown here is derived from an EMBL/GenBank/DDBJ whole genome shotgun (WGS) entry which is preliminary data.</text>
</comment>
<feature type="transmembrane region" description="Helical" evidence="2">
    <location>
        <begin position="200"/>
        <end position="222"/>
    </location>
</feature>
<dbReference type="GO" id="GO:0004175">
    <property type="term" value="F:endopeptidase activity"/>
    <property type="evidence" value="ECO:0007669"/>
    <property type="project" value="UniProtKB-ARBA"/>
</dbReference>
<dbReference type="PANTHER" id="PTHR35797:SF1">
    <property type="entry name" value="PROTEASE"/>
    <property type="match status" value="1"/>
</dbReference>
<dbReference type="Pfam" id="PF02517">
    <property type="entry name" value="Rce1-like"/>
    <property type="match status" value="1"/>
</dbReference>
<feature type="domain" description="CAAX prenyl protease 2/Lysostaphin resistance protein A-like" evidence="3">
    <location>
        <begin position="165"/>
        <end position="266"/>
    </location>
</feature>
<feature type="transmembrane region" description="Helical" evidence="2">
    <location>
        <begin position="158"/>
        <end position="179"/>
    </location>
</feature>
<dbReference type="PANTHER" id="PTHR35797">
    <property type="entry name" value="PROTEASE-RELATED"/>
    <property type="match status" value="1"/>
</dbReference>
<dbReference type="GO" id="GO:0080120">
    <property type="term" value="P:CAAX-box protein maturation"/>
    <property type="evidence" value="ECO:0007669"/>
    <property type="project" value="UniProtKB-ARBA"/>
</dbReference>
<keyword evidence="4" id="KW-0378">Hydrolase</keyword>
<keyword evidence="4" id="KW-0645">Protease</keyword>
<proteinExistence type="predicted"/>
<feature type="transmembrane region" description="Helical" evidence="2">
    <location>
        <begin position="57"/>
        <end position="75"/>
    </location>
</feature>
<feature type="region of interest" description="Disordered" evidence="1">
    <location>
        <begin position="1"/>
        <end position="20"/>
    </location>
</feature>
<keyword evidence="2" id="KW-0472">Membrane</keyword>
<feature type="transmembrane region" description="Helical" evidence="2">
    <location>
        <begin position="25"/>
        <end position="45"/>
    </location>
</feature>
<dbReference type="Proteomes" id="UP000295560">
    <property type="component" value="Unassembled WGS sequence"/>
</dbReference>
<accession>A0A4R1I0Q4</accession>
<gene>
    <name evidence="4" type="ORF">EV378_1836</name>
</gene>
<sequence length="349" mass="36181">MTGGTPVDLGGTQPAGRSGRRAGDLVTFVVAALGLAWLVALPLWFDGGLASPLFTPIAAAVMVTPTLAVLLVWVLHHRDVGAREWARRTGLPLGPRPGRTVRIALATWGATVLLVLAAAAASVGVGVLRLDLTGFGLFREQAERAGVEMSASQAGTAVAAQVVLAVVLAPLLNILPVLGEEWGWRGWLLPRLLHRGLWPALLWSGLIWGVWHAPLTLLGYNYPELGPGAAALFTGTCILLGVLMGWLRLYSGSVWPPVLAHATLNATAGLVILLGDAAAPPHLAVAGITGLVGWVVLAAVGLVLLRVRPVGTAGGPADATHPGHQGVSTGSTPGRWRDRTSRRADGSPT</sequence>
<keyword evidence="2" id="KW-1133">Transmembrane helix</keyword>
<dbReference type="RefSeq" id="WP_132422621.1">
    <property type="nucleotide sequence ID" value="NZ_SMFZ01000001.1"/>
</dbReference>
<name>A0A4R1I0Q4_PSEEN</name>
<protein>
    <submittedName>
        <fullName evidence="4">Membrane protease YdiL (CAAX protease family)</fullName>
    </submittedName>
</protein>
<dbReference type="EMBL" id="SMFZ01000001">
    <property type="protein sequence ID" value="TCK26009.1"/>
    <property type="molecule type" value="Genomic_DNA"/>
</dbReference>
<evidence type="ECO:0000256" key="1">
    <source>
        <dbReference type="SAM" id="MobiDB-lite"/>
    </source>
</evidence>
<evidence type="ECO:0000259" key="3">
    <source>
        <dbReference type="Pfam" id="PF02517"/>
    </source>
</evidence>
<feature type="compositionally biased region" description="Basic and acidic residues" evidence="1">
    <location>
        <begin position="335"/>
        <end position="349"/>
    </location>
</feature>
<dbReference type="OrthoDB" id="3693644at2"/>
<keyword evidence="5" id="KW-1185">Reference proteome</keyword>
<feature type="transmembrane region" description="Helical" evidence="2">
    <location>
        <begin position="254"/>
        <end position="275"/>
    </location>
</feature>
<feature type="transmembrane region" description="Helical" evidence="2">
    <location>
        <begin position="103"/>
        <end position="128"/>
    </location>
</feature>
<dbReference type="AlphaFoldDB" id="A0A4R1I0Q4"/>
<dbReference type="GO" id="GO:0006508">
    <property type="term" value="P:proteolysis"/>
    <property type="evidence" value="ECO:0007669"/>
    <property type="project" value="UniProtKB-KW"/>
</dbReference>
<dbReference type="InterPro" id="IPR042150">
    <property type="entry name" value="MmRce1-like"/>
</dbReference>
<keyword evidence="2" id="KW-0812">Transmembrane</keyword>
<feature type="transmembrane region" description="Helical" evidence="2">
    <location>
        <begin position="228"/>
        <end position="247"/>
    </location>
</feature>
<reference evidence="4 5" key="1">
    <citation type="submission" date="2019-03" db="EMBL/GenBank/DDBJ databases">
        <title>Sequencing the genomes of 1000 actinobacteria strains.</title>
        <authorList>
            <person name="Klenk H.-P."/>
        </authorList>
    </citation>
    <scope>NUCLEOTIDE SEQUENCE [LARGE SCALE GENOMIC DNA]</scope>
    <source>
        <strain evidence="4 5">DSM 44969</strain>
    </source>
</reference>
<feature type="region of interest" description="Disordered" evidence="1">
    <location>
        <begin position="314"/>
        <end position="349"/>
    </location>
</feature>
<dbReference type="InterPro" id="IPR003675">
    <property type="entry name" value="Rce1/LyrA-like_dom"/>
</dbReference>
<organism evidence="4 5">
    <name type="scientific">Pseudonocardia endophytica</name>
    <dbReference type="NCBI Taxonomy" id="401976"/>
    <lineage>
        <taxon>Bacteria</taxon>
        <taxon>Bacillati</taxon>
        <taxon>Actinomycetota</taxon>
        <taxon>Actinomycetes</taxon>
        <taxon>Pseudonocardiales</taxon>
        <taxon>Pseudonocardiaceae</taxon>
        <taxon>Pseudonocardia</taxon>
    </lineage>
</organism>
<evidence type="ECO:0000256" key="2">
    <source>
        <dbReference type="SAM" id="Phobius"/>
    </source>
</evidence>
<evidence type="ECO:0000313" key="4">
    <source>
        <dbReference type="EMBL" id="TCK26009.1"/>
    </source>
</evidence>
<evidence type="ECO:0000313" key="5">
    <source>
        <dbReference type="Proteomes" id="UP000295560"/>
    </source>
</evidence>
<feature type="transmembrane region" description="Helical" evidence="2">
    <location>
        <begin position="281"/>
        <end position="305"/>
    </location>
</feature>